<evidence type="ECO:0000313" key="2">
    <source>
        <dbReference type="Proteomes" id="UP000807159"/>
    </source>
</evidence>
<name>A0A8T2Y3F2_POPDE</name>
<dbReference type="Proteomes" id="UP000807159">
    <property type="component" value="Chromosome 8"/>
</dbReference>
<dbReference type="GO" id="GO:0000779">
    <property type="term" value="C:condensed chromosome, centromeric region"/>
    <property type="evidence" value="ECO:0007669"/>
    <property type="project" value="TreeGrafter"/>
</dbReference>
<dbReference type="GO" id="GO:0010032">
    <property type="term" value="P:meiotic chromosome condensation"/>
    <property type="evidence" value="ECO:0007669"/>
    <property type="project" value="TreeGrafter"/>
</dbReference>
<dbReference type="GO" id="GO:0042393">
    <property type="term" value="F:histone binding"/>
    <property type="evidence" value="ECO:0007669"/>
    <property type="project" value="TreeGrafter"/>
</dbReference>
<dbReference type="InterPro" id="IPR026971">
    <property type="entry name" value="CND1/NCAPD3"/>
</dbReference>
<organism evidence="1 2">
    <name type="scientific">Populus deltoides</name>
    <name type="common">Eastern poplar</name>
    <name type="synonym">Eastern cottonwood</name>
    <dbReference type="NCBI Taxonomy" id="3696"/>
    <lineage>
        <taxon>Eukaryota</taxon>
        <taxon>Viridiplantae</taxon>
        <taxon>Streptophyta</taxon>
        <taxon>Embryophyta</taxon>
        <taxon>Tracheophyta</taxon>
        <taxon>Spermatophyta</taxon>
        <taxon>Magnoliopsida</taxon>
        <taxon>eudicotyledons</taxon>
        <taxon>Gunneridae</taxon>
        <taxon>Pentapetalae</taxon>
        <taxon>rosids</taxon>
        <taxon>fabids</taxon>
        <taxon>Malpighiales</taxon>
        <taxon>Salicaceae</taxon>
        <taxon>Saliceae</taxon>
        <taxon>Populus</taxon>
    </lineage>
</organism>
<proteinExistence type="predicted"/>
<reference evidence="1" key="1">
    <citation type="journal article" date="2021" name="J. Hered.">
        <title>Genome Assembly of Salicaceae Populus deltoides (Eastern Cottonwood) I-69 Based on Nanopore Sequencing and Hi-C Technologies.</title>
        <authorList>
            <person name="Bai S."/>
            <person name="Wu H."/>
            <person name="Zhang J."/>
            <person name="Pan Z."/>
            <person name="Zhao W."/>
            <person name="Li Z."/>
            <person name="Tong C."/>
        </authorList>
    </citation>
    <scope>NUCLEOTIDE SEQUENCE</scope>
    <source>
        <tissue evidence="1">Leaf</tissue>
    </source>
</reference>
<comment type="caution">
    <text evidence="1">The sequence shown here is derived from an EMBL/GenBank/DDBJ whole genome shotgun (WGS) entry which is preliminary data.</text>
</comment>
<dbReference type="GO" id="GO:0000796">
    <property type="term" value="C:condensin complex"/>
    <property type="evidence" value="ECO:0007669"/>
    <property type="project" value="TreeGrafter"/>
</dbReference>
<evidence type="ECO:0000313" key="1">
    <source>
        <dbReference type="EMBL" id="KAH8499626.1"/>
    </source>
</evidence>
<dbReference type="EMBL" id="JACEGQ020000008">
    <property type="protein sequence ID" value="KAH8499626.1"/>
    <property type="molecule type" value="Genomic_DNA"/>
</dbReference>
<dbReference type="PANTHER" id="PTHR14222:SF1">
    <property type="entry name" value="CONDENSIN-2 COMPLEX SUBUNIT D3"/>
    <property type="match status" value="1"/>
</dbReference>
<dbReference type="PANTHER" id="PTHR14222">
    <property type="entry name" value="CONDENSIN"/>
    <property type="match status" value="1"/>
</dbReference>
<protein>
    <submittedName>
        <fullName evidence="1">Uncharacterized protein</fullName>
    </submittedName>
</protein>
<sequence>MRVFWGVLERLVFVLDSIHLNRFPDSLKYLVQTAVEIPVLVTSREMGGGFERLVGLCLRVLCHEFIKTWRGRGAAVKVLKALAVLILLGKSQARSFALGFVKILMVGMEKRSDGVKKAVVNLPRYLAQMAPEKAEPRGFSFEAIMEIVKLMELEDQVGFVEYAVKMTQGKANLRLLGVDLILNLIMLLKDPLVEVDLDCELVGFWSSDDKYRDVLKEVMGFEGVEVEVGLNDILGKRCTNKKANVRRADMLLSILIRL</sequence>
<keyword evidence="2" id="KW-1185">Reference proteome</keyword>
<dbReference type="AlphaFoldDB" id="A0A8T2Y3F2"/>
<accession>A0A8T2Y3F2</accession>
<dbReference type="GO" id="GO:0007076">
    <property type="term" value="P:mitotic chromosome condensation"/>
    <property type="evidence" value="ECO:0007669"/>
    <property type="project" value="InterPro"/>
</dbReference>
<gene>
    <name evidence="1" type="ORF">H0E87_015016</name>
</gene>